<keyword evidence="2" id="KW-1185">Reference proteome</keyword>
<protein>
    <submittedName>
        <fullName evidence="1">Uncharacterized protein</fullName>
    </submittedName>
</protein>
<dbReference type="AlphaFoldDB" id="A0A1E7EJW4"/>
<sequence>MLHLVVSNKANLEILVDTVKNYKINENVDNKDVTKVIRLLKAVTVTIIHLRMDKKLPEKYIEHLCTALQTTSCPKFNAEIAGIEKDVTTSHCIKSANQSASMRKHTGAITVAATVSGLILLNDMQGVDFLFSMAQATYRDLTNNGVWNASMRPTPGSVPPGGLIAADQIND</sequence>
<evidence type="ECO:0000313" key="2">
    <source>
        <dbReference type="Proteomes" id="UP000095751"/>
    </source>
</evidence>
<organism evidence="1 2">
    <name type="scientific">Fragilariopsis cylindrus CCMP1102</name>
    <dbReference type="NCBI Taxonomy" id="635003"/>
    <lineage>
        <taxon>Eukaryota</taxon>
        <taxon>Sar</taxon>
        <taxon>Stramenopiles</taxon>
        <taxon>Ochrophyta</taxon>
        <taxon>Bacillariophyta</taxon>
        <taxon>Bacillariophyceae</taxon>
        <taxon>Bacillariophycidae</taxon>
        <taxon>Bacillariales</taxon>
        <taxon>Bacillariaceae</taxon>
        <taxon>Fragilariopsis</taxon>
    </lineage>
</organism>
<reference evidence="1 2" key="1">
    <citation type="submission" date="2016-09" db="EMBL/GenBank/DDBJ databases">
        <title>Extensive genetic diversity and differential bi-allelic expression allows diatom success in the polar Southern Ocean.</title>
        <authorList>
            <consortium name="DOE Joint Genome Institute"/>
            <person name="Mock T."/>
            <person name="Otillar R.P."/>
            <person name="Strauss J."/>
            <person name="Dupont C."/>
            <person name="Frickenhaus S."/>
            <person name="Maumus F."/>
            <person name="Mcmullan M."/>
            <person name="Sanges R."/>
            <person name="Schmutz J."/>
            <person name="Toseland A."/>
            <person name="Valas R."/>
            <person name="Veluchamy A."/>
            <person name="Ward B.J."/>
            <person name="Allen A."/>
            <person name="Barry K."/>
            <person name="Falciatore A."/>
            <person name="Ferrante M."/>
            <person name="Fortunato A.E."/>
            <person name="Gloeckner G."/>
            <person name="Gruber A."/>
            <person name="Hipkin R."/>
            <person name="Janech M."/>
            <person name="Kroth P."/>
            <person name="Leese F."/>
            <person name="Lindquist E."/>
            <person name="Lyon B.R."/>
            <person name="Martin J."/>
            <person name="Mayer C."/>
            <person name="Parker M."/>
            <person name="Quesneville H."/>
            <person name="Raymond J."/>
            <person name="Uhlig C."/>
            <person name="Valentin K.U."/>
            <person name="Worden A.Z."/>
            <person name="Armbrust E.V."/>
            <person name="Bowler C."/>
            <person name="Green B."/>
            <person name="Moulton V."/>
            <person name="Van Oosterhout C."/>
            <person name="Grigoriev I."/>
        </authorList>
    </citation>
    <scope>NUCLEOTIDE SEQUENCE [LARGE SCALE GENOMIC DNA]</scope>
    <source>
        <strain evidence="1 2">CCMP1102</strain>
    </source>
</reference>
<dbReference type="EMBL" id="KV784423">
    <property type="protein sequence ID" value="OEU06168.1"/>
    <property type="molecule type" value="Genomic_DNA"/>
</dbReference>
<proteinExistence type="predicted"/>
<name>A0A1E7EJW4_9STRA</name>
<accession>A0A1E7EJW4</accession>
<dbReference type="KEGG" id="fcy:FRACYDRAFT_255992"/>
<evidence type="ECO:0000313" key="1">
    <source>
        <dbReference type="EMBL" id="OEU06168.1"/>
    </source>
</evidence>
<gene>
    <name evidence="1" type="ORF">FRACYDRAFT_255992</name>
</gene>
<dbReference type="InParanoid" id="A0A1E7EJW4"/>
<dbReference type="Proteomes" id="UP000095751">
    <property type="component" value="Unassembled WGS sequence"/>
</dbReference>